<proteinExistence type="predicted"/>
<keyword evidence="3" id="KW-1185">Reference proteome</keyword>
<protein>
    <submittedName>
        <fullName evidence="2">Uncharacterized protein</fullName>
    </submittedName>
</protein>
<name>A0A443Q425_9MAGN</name>
<dbReference type="Proteomes" id="UP000283530">
    <property type="component" value="Unassembled WGS sequence"/>
</dbReference>
<evidence type="ECO:0000313" key="3">
    <source>
        <dbReference type="Proteomes" id="UP000283530"/>
    </source>
</evidence>
<evidence type="ECO:0000313" key="2">
    <source>
        <dbReference type="EMBL" id="RWR97781.1"/>
    </source>
</evidence>
<organism evidence="2 3">
    <name type="scientific">Cinnamomum micranthum f. kanehirae</name>
    <dbReference type="NCBI Taxonomy" id="337451"/>
    <lineage>
        <taxon>Eukaryota</taxon>
        <taxon>Viridiplantae</taxon>
        <taxon>Streptophyta</taxon>
        <taxon>Embryophyta</taxon>
        <taxon>Tracheophyta</taxon>
        <taxon>Spermatophyta</taxon>
        <taxon>Magnoliopsida</taxon>
        <taxon>Magnoliidae</taxon>
        <taxon>Laurales</taxon>
        <taxon>Lauraceae</taxon>
        <taxon>Cinnamomum</taxon>
    </lineage>
</organism>
<sequence>MNTSNAVAYLKYCAEYPFTRNSSASISTFRKRARASSSCSMAPSRSSSEFRICIKDAVIDRFSREATITASKHINDEERIFAMLLILVFALLFFPSLAEEELRGVKHKYADSGQAYYMYRFFPSR</sequence>
<comment type="caution">
    <text evidence="2">The sequence shown here is derived from an EMBL/GenBank/DDBJ whole genome shotgun (WGS) entry which is preliminary data.</text>
</comment>
<dbReference type="AlphaFoldDB" id="A0A443Q425"/>
<gene>
    <name evidence="2" type="ORF">CKAN_02723700</name>
</gene>
<accession>A0A443Q425</accession>
<feature type="transmembrane region" description="Helical" evidence="1">
    <location>
        <begin position="80"/>
        <end position="98"/>
    </location>
</feature>
<dbReference type="EMBL" id="QPKB01000048">
    <property type="protein sequence ID" value="RWR97781.1"/>
    <property type="molecule type" value="Genomic_DNA"/>
</dbReference>
<keyword evidence="1" id="KW-0472">Membrane</keyword>
<reference evidence="2 3" key="1">
    <citation type="journal article" date="2019" name="Nat. Plants">
        <title>Stout camphor tree genome fills gaps in understanding of flowering plant genome evolution.</title>
        <authorList>
            <person name="Chaw S.M."/>
            <person name="Liu Y.C."/>
            <person name="Wu Y.W."/>
            <person name="Wang H.Y."/>
            <person name="Lin C.I."/>
            <person name="Wu C.S."/>
            <person name="Ke H.M."/>
            <person name="Chang L.Y."/>
            <person name="Hsu C.Y."/>
            <person name="Yang H.T."/>
            <person name="Sudianto E."/>
            <person name="Hsu M.H."/>
            <person name="Wu K.P."/>
            <person name="Wang L.N."/>
            <person name="Leebens-Mack J.H."/>
            <person name="Tsai I.J."/>
        </authorList>
    </citation>
    <scope>NUCLEOTIDE SEQUENCE [LARGE SCALE GENOMIC DNA]</scope>
    <source>
        <strain evidence="3">cv. Chaw 1501</strain>
        <tissue evidence="2">Young leaves</tissue>
    </source>
</reference>
<keyword evidence="1" id="KW-1133">Transmembrane helix</keyword>
<keyword evidence="1" id="KW-0812">Transmembrane</keyword>
<evidence type="ECO:0000256" key="1">
    <source>
        <dbReference type="SAM" id="Phobius"/>
    </source>
</evidence>